<evidence type="ECO:0000256" key="3">
    <source>
        <dbReference type="ARBA" id="ARBA00012196"/>
    </source>
</evidence>
<evidence type="ECO:0000256" key="5">
    <source>
        <dbReference type="ARBA" id="ARBA00022824"/>
    </source>
</evidence>
<evidence type="ECO:0000256" key="13">
    <source>
        <dbReference type="SAM" id="MobiDB-lite"/>
    </source>
</evidence>
<name>A0ABN7T3K2_OIKDI</name>
<keyword evidence="7" id="KW-0119">Carbohydrate metabolism</keyword>
<comment type="subcellular location">
    <subcellularLocation>
        <location evidence="1">Endoplasmic reticulum</location>
    </subcellularLocation>
</comment>
<dbReference type="InterPro" id="IPR019378">
    <property type="entry name" value="GDP-Fuc_O-FucTrfase"/>
</dbReference>
<evidence type="ECO:0000256" key="11">
    <source>
        <dbReference type="ARBA" id="ARBA00047273"/>
    </source>
</evidence>
<gene>
    <name evidence="14" type="ORF">OKIOD_LOCUS13140</name>
</gene>
<evidence type="ECO:0000313" key="14">
    <source>
        <dbReference type="EMBL" id="CAG5109906.1"/>
    </source>
</evidence>
<dbReference type="CDD" id="cd11296">
    <property type="entry name" value="O-FucT_like"/>
    <property type="match status" value="1"/>
</dbReference>
<dbReference type="Gene3D" id="3.40.50.11350">
    <property type="match status" value="1"/>
</dbReference>
<evidence type="ECO:0000256" key="12">
    <source>
        <dbReference type="ARBA" id="ARBA00048647"/>
    </source>
</evidence>
<comment type="catalytic activity">
    <reaction evidence="12">
        <text>L-seryl-[protein] + GDP-beta-L-fucose = 3-O-(alpha-L-fucosyl)-L-seryl-[protein] + GDP + H(+)</text>
        <dbReference type="Rhea" id="RHEA:63644"/>
        <dbReference type="Rhea" id="RHEA-COMP:9863"/>
        <dbReference type="Rhea" id="RHEA-COMP:17914"/>
        <dbReference type="ChEBI" id="CHEBI:15378"/>
        <dbReference type="ChEBI" id="CHEBI:29999"/>
        <dbReference type="ChEBI" id="CHEBI:57273"/>
        <dbReference type="ChEBI" id="CHEBI:58189"/>
        <dbReference type="ChEBI" id="CHEBI:189632"/>
        <dbReference type="EC" id="2.4.1.221"/>
    </reaction>
    <physiologicalReaction direction="left-to-right" evidence="12">
        <dbReference type="Rhea" id="RHEA:63645"/>
    </physiologicalReaction>
</comment>
<comment type="similarity">
    <text evidence="8">Belongs to the glycosyltransferase 68 family.</text>
</comment>
<evidence type="ECO:0000256" key="9">
    <source>
        <dbReference type="ARBA" id="ARBA00026232"/>
    </source>
</evidence>
<protein>
    <recommendedName>
        <fullName evidence="9">GDP-fucose protein O-fucosyltransferase 2</fullName>
        <ecNumber evidence="3">2.4.1.221</ecNumber>
    </recommendedName>
    <alternativeName>
        <fullName evidence="10">Peptide-O-fucosyltransferase 2</fullName>
    </alternativeName>
</protein>
<evidence type="ECO:0000256" key="4">
    <source>
        <dbReference type="ARBA" id="ARBA00022679"/>
    </source>
</evidence>
<keyword evidence="5" id="KW-0256">Endoplasmic reticulum</keyword>
<dbReference type="EMBL" id="OU015567">
    <property type="protein sequence ID" value="CAG5109906.1"/>
    <property type="molecule type" value="Genomic_DNA"/>
</dbReference>
<dbReference type="Proteomes" id="UP001158576">
    <property type="component" value="Chromosome 2"/>
</dbReference>
<keyword evidence="4" id="KW-0808">Transferase</keyword>
<evidence type="ECO:0000256" key="2">
    <source>
        <dbReference type="ARBA" id="ARBA00004922"/>
    </source>
</evidence>
<reference evidence="14 15" key="1">
    <citation type="submission" date="2021-04" db="EMBL/GenBank/DDBJ databases">
        <authorList>
            <person name="Bliznina A."/>
        </authorList>
    </citation>
    <scope>NUCLEOTIDE SEQUENCE [LARGE SCALE GENOMIC DNA]</scope>
</reference>
<feature type="compositionally biased region" description="Low complexity" evidence="13">
    <location>
        <begin position="135"/>
        <end position="149"/>
    </location>
</feature>
<evidence type="ECO:0000256" key="1">
    <source>
        <dbReference type="ARBA" id="ARBA00004240"/>
    </source>
</evidence>
<comment type="catalytic activity">
    <reaction evidence="11">
        <text>L-threonyl-[protein] + GDP-beta-L-fucose = 3-O-(alpha-L-fucosyl)-L-threonyl-[protein] + GDP + H(+)</text>
        <dbReference type="Rhea" id="RHEA:70491"/>
        <dbReference type="Rhea" id="RHEA-COMP:11060"/>
        <dbReference type="Rhea" id="RHEA-COMP:17915"/>
        <dbReference type="ChEBI" id="CHEBI:15378"/>
        <dbReference type="ChEBI" id="CHEBI:30013"/>
        <dbReference type="ChEBI" id="CHEBI:57273"/>
        <dbReference type="ChEBI" id="CHEBI:58189"/>
        <dbReference type="ChEBI" id="CHEBI:189631"/>
        <dbReference type="EC" id="2.4.1.221"/>
    </reaction>
    <physiologicalReaction direction="left-to-right" evidence="11">
        <dbReference type="Rhea" id="RHEA:70492"/>
    </physiologicalReaction>
</comment>
<proteinExistence type="inferred from homology"/>
<evidence type="ECO:0000256" key="10">
    <source>
        <dbReference type="ARBA" id="ARBA00033083"/>
    </source>
</evidence>
<evidence type="ECO:0000256" key="6">
    <source>
        <dbReference type="ARBA" id="ARBA00023253"/>
    </source>
</evidence>
<sequence>MPKNYIMMMPKKTKKKKREHPDFIRWMLNLVVPLLTLFGILNLVISGEAIEGFFSYFKDSSPGAATNYVGSDGIIIHGKAAPAKTDTQIDPSKLQPVVQELLLKSQQTGQDLNLNNQQSDYEKQLQYQQQQFQQQQQQQQVQNPPQYGQIGSGNAANILNSMTERNLLDPSPIKMSQFRELGADPENDLDETNTNQDDDFRPGLDFDNMQFPESSKVQSHECPNLDGHDWSENIQPKYESHPWRFLMPVLYYGPNNQIHGLRESIILAIKLNRTLALPPFHKHASLVAENTPFSDLVEATHRIDERALRHLVKIVRLDELRQKCGTWFGNAFLTRQLSCQPNMFERLFSFEYYTQIHLLKYHTWEDFKKNQGANCELLHSPSLPPQTALADKRAIQLPSSTEDLKKMYFSNERCAALVFPFKNFNFDPIVLKAQGDKLTPEMRSLMEDVINATPRPPYIKDVATMFIDEVIRQGDFIGIHWRYDLDDWMTINCKDGVQGFMGQKCQQIHSARADPSILARGVAKIVQYLGEKGATRSKIVYIATPLAEEDMIEKIKLWLEQNSSIKVLWSRHLQTFFDHFYQNCDVVNRDWLDLLSLLEQEVVYRSTVFIRSVVSSWSLNVQLQRSVENRDKFDVTNWRLLGT</sequence>
<accession>A0ABN7T3K2</accession>
<evidence type="ECO:0000313" key="15">
    <source>
        <dbReference type="Proteomes" id="UP001158576"/>
    </source>
</evidence>
<evidence type="ECO:0000256" key="8">
    <source>
        <dbReference type="ARBA" id="ARBA00025803"/>
    </source>
</evidence>
<keyword evidence="15" id="KW-1185">Reference proteome</keyword>
<organism evidence="14 15">
    <name type="scientific">Oikopleura dioica</name>
    <name type="common">Tunicate</name>
    <dbReference type="NCBI Taxonomy" id="34765"/>
    <lineage>
        <taxon>Eukaryota</taxon>
        <taxon>Metazoa</taxon>
        <taxon>Chordata</taxon>
        <taxon>Tunicata</taxon>
        <taxon>Appendicularia</taxon>
        <taxon>Copelata</taxon>
        <taxon>Oikopleuridae</taxon>
        <taxon>Oikopleura</taxon>
    </lineage>
</organism>
<comment type="pathway">
    <text evidence="2">Protein modification; protein glycosylation.</text>
</comment>
<dbReference type="PANTHER" id="PTHR13398:SF0">
    <property type="entry name" value="GDP-FUCOSE PROTEIN O-FUCOSYLTRANSFERASE 2"/>
    <property type="match status" value="1"/>
</dbReference>
<keyword evidence="6" id="KW-0294">Fucose metabolism</keyword>
<dbReference type="InterPro" id="IPR045130">
    <property type="entry name" value="OFUT2-like"/>
</dbReference>
<dbReference type="Pfam" id="PF10250">
    <property type="entry name" value="O-FucT"/>
    <property type="match status" value="1"/>
</dbReference>
<dbReference type="EC" id="2.4.1.221" evidence="3"/>
<evidence type="ECO:0000256" key="7">
    <source>
        <dbReference type="ARBA" id="ARBA00023277"/>
    </source>
</evidence>
<feature type="region of interest" description="Disordered" evidence="13">
    <location>
        <begin position="135"/>
        <end position="154"/>
    </location>
</feature>
<dbReference type="PANTHER" id="PTHR13398">
    <property type="entry name" value="GDP-FUCOSE PROTEIN O-FUCOSYLTRANSFERASE 2"/>
    <property type="match status" value="1"/>
</dbReference>